<evidence type="ECO:0000313" key="2">
    <source>
        <dbReference type="Proteomes" id="UP000886653"/>
    </source>
</evidence>
<gene>
    <name evidence="1" type="ORF">CROQUDRAFT_98195</name>
</gene>
<organism evidence="1 2">
    <name type="scientific">Cronartium quercuum f. sp. fusiforme G11</name>
    <dbReference type="NCBI Taxonomy" id="708437"/>
    <lineage>
        <taxon>Eukaryota</taxon>
        <taxon>Fungi</taxon>
        <taxon>Dikarya</taxon>
        <taxon>Basidiomycota</taxon>
        <taxon>Pucciniomycotina</taxon>
        <taxon>Pucciniomycetes</taxon>
        <taxon>Pucciniales</taxon>
        <taxon>Coleosporiaceae</taxon>
        <taxon>Cronartium</taxon>
    </lineage>
</organism>
<proteinExistence type="predicted"/>
<comment type="caution">
    <text evidence="1">The sequence shown here is derived from an EMBL/GenBank/DDBJ whole genome shotgun (WGS) entry which is preliminary data.</text>
</comment>
<reference evidence="1" key="1">
    <citation type="submission" date="2013-11" db="EMBL/GenBank/DDBJ databases">
        <title>Genome sequence of the fusiform rust pathogen reveals effectors for host alternation and coevolution with pine.</title>
        <authorList>
            <consortium name="DOE Joint Genome Institute"/>
            <person name="Smith K."/>
            <person name="Pendleton A."/>
            <person name="Kubisiak T."/>
            <person name="Anderson C."/>
            <person name="Salamov A."/>
            <person name="Aerts A."/>
            <person name="Riley R."/>
            <person name="Clum A."/>
            <person name="Lindquist E."/>
            <person name="Ence D."/>
            <person name="Campbell M."/>
            <person name="Kronenberg Z."/>
            <person name="Feau N."/>
            <person name="Dhillon B."/>
            <person name="Hamelin R."/>
            <person name="Burleigh J."/>
            <person name="Smith J."/>
            <person name="Yandell M."/>
            <person name="Nelson C."/>
            <person name="Grigoriev I."/>
            <person name="Davis J."/>
        </authorList>
    </citation>
    <scope>NUCLEOTIDE SEQUENCE</scope>
    <source>
        <strain evidence="1">G11</strain>
    </source>
</reference>
<sequence>MGARTIYRHHSNTQLARIQSVRIACQRRENRSNPSEHAPRQPHEPAAFQRAGVLLAYQLEGPELEIGQQVLPQWLVTLASWRREECCPLCLSFIDTHILAPVPLQTFFHVSHRAKAFRGV</sequence>
<keyword evidence="2" id="KW-1185">Reference proteome</keyword>
<dbReference type="AlphaFoldDB" id="A0A9P6NDS4"/>
<accession>A0A9P6NDS4</accession>
<dbReference type="EMBL" id="MU167367">
    <property type="protein sequence ID" value="KAG0141890.1"/>
    <property type="molecule type" value="Genomic_DNA"/>
</dbReference>
<evidence type="ECO:0000313" key="1">
    <source>
        <dbReference type="EMBL" id="KAG0141890.1"/>
    </source>
</evidence>
<name>A0A9P6NDS4_9BASI</name>
<protein>
    <submittedName>
        <fullName evidence="1">Uncharacterized protein</fullName>
    </submittedName>
</protein>
<dbReference type="Proteomes" id="UP000886653">
    <property type="component" value="Unassembled WGS sequence"/>
</dbReference>